<evidence type="ECO:0000256" key="2">
    <source>
        <dbReference type="SAM" id="Phobius"/>
    </source>
</evidence>
<evidence type="ECO:0000256" key="1">
    <source>
        <dbReference type="SAM" id="MobiDB-lite"/>
    </source>
</evidence>
<organism evidence="3">
    <name type="scientific">Talaromyces marneffei PM1</name>
    <dbReference type="NCBI Taxonomy" id="1077442"/>
    <lineage>
        <taxon>Eukaryota</taxon>
        <taxon>Fungi</taxon>
        <taxon>Dikarya</taxon>
        <taxon>Ascomycota</taxon>
        <taxon>Pezizomycotina</taxon>
        <taxon>Eurotiomycetes</taxon>
        <taxon>Eurotiomycetidae</taxon>
        <taxon>Eurotiales</taxon>
        <taxon>Trichocomaceae</taxon>
        <taxon>Talaromyces</taxon>
        <taxon>Talaromyces sect. Talaromyces</taxon>
    </lineage>
</organism>
<keyword evidence="2" id="KW-1133">Transmembrane helix</keyword>
<dbReference type="EMBL" id="JPOX01000050">
    <property type="protein sequence ID" value="KFX42041.1"/>
    <property type="molecule type" value="Genomic_DNA"/>
</dbReference>
<reference evidence="3" key="1">
    <citation type="journal article" date="2014" name="PLoS Genet.">
        <title>Signature Gene Expression Reveals Novel Clues to the Molecular Mechanisms of Dimorphic Transition in Penicillium marneffei.</title>
        <authorList>
            <person name="Yang E."/>
            <person name="Wang G."/>
            <person name="Cai J."/>
            <person name="Woo P.C."/>
            <person name="Lau S.K."/>
            <person name="Yuen K.-Y."/>
            <person name="Chow W.-N."/>
            <person name="Lin X."/>
        </authorList>
    </citation>
    <scope>NUCLEOTIDE SEQUENCE [LARGE SCALE GENOMIC DNA]</scope>
    <source>
        <strain evidence="3">PM1</strain>
    </source>
</reference>
<feature type="compositionally biased region" description="Polar residues" evidence="1">
    <location>
        <begin position="10"/>
        <end position="23"/>
    </location>
</feature>
<comment type="caution">
    <text evidence="3">The sequence shown here is derived from an EMBL/GenBank/DDBJ whole genome shotgun (WGS) entry which is preliminary data.</text>
</comment>
<dbReference type="HOGENOM" id="CLU_515036_0_0_1"/>
<evidence type="ECO:0000313" key="3">
    <source>
        <dbReference type="EMBL" id="KFX42041.1"/>
    </source>
</evidence>
<gene>
    <name evidence="3" type="ORF">GQ26_0500340</name>
</gene>
<feature type="region of interest" description="Disordered" evidence="1">
    <location>
        <begin position="216"/>
        <end position="236"/>
    </location>
</feature>
<name>A0A093V5R2_TALMA</name>
<dbReference type="AlphaFoldDB" id="A0A093V5R2"/>
<feature type="transmembrane region" description="Helical" evidence="2">
    <location>
        <begin position="32"/>
        <end position="63"/>
    </location>
</feature>
<accession>A0A093V5R2</accession>
<sequence length="497" mass="56195">MDCIAAPQANGYSASRNSSTTMGEKSRSPSFYIVNVAGLLLVLSVIGSTLRFTVISVTLISWLQTQWLSYTSALQRRHSRRLAAAADENRTRRRKQVAEISEAVGQNVISLLDKRRRELVLRLDQEAERRRQSYRRDIVTRITDDLVQFQEGERIKDEQRLTLREYKICQRQKEIKDTEEALLSRQKTLDDLERRIQSSEGELQLRQRRLDLQEQKAKDRKQALKARQKELDEREQRAKAVEEEARRMHLKQEETKIQRRVVTRPATVATRFPENSFSPPASVNKAITLPANLLEFADDLNSYPFRCIGVAKTGTRCGQSMISNYAKSAASARIKEMTSPGPGDVALFEMKALRELADWMLCPRWHRDKHPQGAGIASRWYSQLSDARAQLETQAMSSYKTPPSAGAPNIFGSASSTGISTGTTASSFGSSTQSAASPTFHERWDSQSMSFRLERTTTTTSAFGQQKFEGSAAKNLTSVFEFMSQESAVTKKGFDQW</sequence>
<protein>
    <submittedName>
        <fullName evidence="3">Reticulocyte-binding protein 2 like a</fullName>
    </submittedName>
</protein>
<proteinExistence type="predicted"/>
<keyword evidence="2" id="KW-0472">Membrane</keyword>
<keyword evidence="2" id="KW-0812">Transmembrane</keyword>
<feature type="region of interest" description="Disordered" evidence="1">
    <location>
        <begin position="1"/>
        <end position="23"/>
    </location>
</feature>